<organism evidence="1 2">
    <name type="scientific">Caerostris extrusa</name>
    <name type="common">Bark spider</name>
    <name type="synonym">Caerostris bankana</name>
    <dbReference type="NCBI Taxonomy" id="172846"/>
    <lineage>
        <taxon>Eukaryota</taxon>
        <taxon>Metazoa</taxon>
        <taxon>Ecdysozoa</taxon>
        <taxon>Arthropoda</taxon>
        <taxon>Chelicerata</taxon>
        <taxon>Arachnida</taxon>
        <taxon>Araneae</taxon>
        <taxon>Araneomorphae</taxon>
        <taxon>Entelegynae</taxon>
        <taxon>Araneoidea</taxon>
        <taxon>Araneidae</taxon>
        <taxon>Caerostris</taxon>
    </lineage>
</organism>
<reference evidence="1 2" key="1">
    <citation type="submission" date="2021-06" db="EMBL/GenBank/DDBJ databases">
        <title>Caerostris extrusa draft genome.</title>
        <authorList>
            <person name="Kono N."/>
            <person name="Arakawa K."/>
        </authorList>
    </citation>
    <scope>NUCLEOTIDE SEQUENCE [LARGE SCALE GENOMIC DNA]</scope>
</reference>
<keyword evidence="2" id="KW-1185">Reference proteome</keyword>
<name>A0AAV4UDK2_CAEEX</name>
<dbReference type="Proteomes" id="UP001054945">
    <property type="component" value="Unassembled WGS sequence"/>
</dbReference>
<dbReference type="AlphaFoldDB" id="A0AAV4UDK2"/>
<comment type="caution">
    <text evidence="1">The sequence shown here is derived from an EMBL/GenBank/DDBJ whole genome shotgun (WGS) entry which is preliminary data.</text>
</comment>
<evidence type="ECO:0000313" key="2">
    <source>
        <dbReference type="Proteomes" id="UP001054945"/>
    </source>
</evidence>
<accession>A0AAV4UDK2</accession>
<proteinExistence type="predicted"/>
<dbReference type="EMBL" id="BPLR01012696">
    <property type="protein sequence ID" value="GIY55908.1"/>
    <property type="molecule type" value="Genomic_DNA"/>
</dbReference>
<evidence type="ECO:0000313" key="1">
    <source>
        <dbReference type="EMBL" id="GIY55908.1"/>
    </source>
</evidence>
<protein>
    <submittedName>
        <fullName evidence="1">Uncharacterized protein</fullName>
    </submittedName>
</protein>
<gene>
    <name evidence="1" type="ORF">CEXT_89681</name>
</gene>
<sequence>MLGDRRGWELCIRLENGRAFRKAKGFDVRNCRCFLPGIGDYESGKRDEKRGRVGVGMGVESGILILARSLNHFR</sequence>